<dbReference type="SUPFAM" id="SSF158682">
    <property type="entry name" value="TerB-like"/>
    <property type="match status" value="1"/>
</dbReference>
<evidence type="ECO:0000259" key="1">
    <source>
        <dbReference type="Pfam" id="PF05099"/>
    </source>
</evidence>
<name>A0ABY6DD27_9RHOB</name>
<dbReference type="RefSeq" id="WP_165191840.1">
    <property type="nucleotide sequence ID" value="NZ_CP106738.1"/>
</dbReference>
<dbReference type="EMBL" id="CP106738">
    <property type="protein sequence ID" value="UXX84047.1"/>
    <property type="molecule type" value="Genomic_DNA"/>
</dbReference>
<dbReference type="Pfam" id="PF05099">
    <property type="entry name" value="TerB"/>
    <property type="match status" value="1"/>
</dbReference>
<dbReference type="Proteomes" id="UP001064087">
    <property type="component" value="Chromosome"/>
</dbReference>
<feature type="domain" description="Co-chaperone DjlA N-terminal" evidence="1">
    <location>
        <begin position="23"/>
        <end position="140"/>
    </location>
</feature>
<dbReference type="InterPro" id="IPR007791">
    <property type="entry name" value="DjlA_N"/>
</dbReference>
<sequence length="145" mass="15829">MIADFLKRLAAPQTEPIDQTDARLALSALLVRVARTDGDYATNEIARIDRILAARYNLDTSAAQALRAEAEAVEASAPDTVRFTRAIKDAVAYEDRLAVIEALWQVALADGERDAEEDAIVRMVSSFLGVNDRDSALARQRVAQA</sequence>
<accession>A0ABY6DD27</accession>
<dbReference type="CDD" id="cd07313">
    <property type="entry name" value="terB_like_2"/>
    <property type="match status" value="1"/>
</dbReference>
<gene>
    <name evidence="2" type="ORF">N7U68_05165</name>
</gene>
<dbReference type="InterPro" id="IPR029024">
    <property type="entry name" value="TerB-like"/>
</dbReference>
<keyword evidence="3" id="KW-1185">Reference proteome</keyword>
<proteinExistence type="predicted"/>
<evidence type="ECO:0000313" key="3">
    <source>
        <dbReference type="Proteomes" id="UP001064087"/>
    </source>
</evidence>
<evidence type="ECO:0000313" key="2">
    <source>
        <dbReference type="EMBL" id="UXX84047.1"/>
    </source>
</evidence>
<dbReference type="Gene3D" id="1.10.3680.10">
    <property type="entry name" value="TerB-like"/>
    <property type="match status" value="1"/>
</dbReference>
<reference evidence="2" key="1">
    <citation type="submission" date="2022-10" db="EMBL/GenBank/DDBJ databases">
        <title>Roseovarius pelagicus sp. nov., isolated from Arctic seawater.</title>
        <authorList>
            <person name="Hong Y.W."/>
            <person name="Hwang C.Y."/>
        </authorList>
    </citation>
    <scope>NUCLEOTIDE SEQUENCE</scope>
    <source>
        <strain evidence="2">HL-MP18</strain>
    </source>
</reference>
<protein>
    <submittedName>
        <fullName evidence="2">TerB family tellurite resistance protein</fullName>
    </submittedName>
</protein>
<organism evidence="2 3">
    <name type="scientific">Roseovarius pelagicus</name>
    <dbReference type="NCBI Taxonomy" id="2980108"/>
    <lineage>
        <taxon>Bacteria</taxon>
        <taxon>Pseudomonadati</taxon>
        <taxon>Pseudomonadota</taxon>
        <taxon>Alphaproteobacteria</taxon>
        <taxon>Rhodobacterales</taxon>
        <taxon>Roseobacteraceae</taxon>
        <taxon>Roseovarius</taxon>
    </lineage>
</organism>